<keyword evidence="2" id="KW-1185">Reference proteome</keyword>
<sequence length="129" mass="14762">MIHPDDLPEGLRDELLGQITPEMQAKQDAAMARIHARIERIRAETAADTERTPPLDDEMKELAVWAAIQRAPDHLRPAEAGAEARRRWEAWLTAHDDAVRQEEREKAAHIAEISYHGDVIAYRIREQGR</sequence>
<name>A0ABP8ZPJ8_9MICO</name>
<protein>
    <submittedName>
        <fullName evidence="1">Uncharacterized protein</fullName>
    </submittedName>
</protein>
<proteinExistence type="predicted"/>
<evidence type="ECO:0000313" key="1">
    <source>
        <dbReference type="EMBL" id="GAA4762496.1"/>
    </source>
</evidence>
<dbReference type="RefSeq" id="WP_345434852.1">
    <property type="nucleotide sequence ID" value="NZ_BAABKO010000001.1"/>
</dbReference>
<dbReference type="EMBL" id="BAABKO010000001">
    <property type="protein sequence ID" value="GAA4762496.1"/>
    <property type="molecule type" value="Genomic_DNA"/>
</dbReference>
<accession>A0ABP8ZPJ8</accession>
<evidence type="ECO:0000313" key="2">
    <source>
        <dbReference type="Proteomes" id="UP001501645"/>
    </source>
</evidence>
<organism evidence="1 2">
    <name type="scientific">Microbacterium gilvum</name>
    <dbReference type="NCBI Taxonomy" id="1336204"/>
    <lineage>
        <taxon>Bacteria</taxon>
        <taxon>Bacillati</taxon>
        <taxon>Actinomycetota</taxon>
        <taxon>Actinomycetes</taxon>
        <taxon>Micrococcales</taxon>
        <taxon>Microbacteriaceae</taxon>
        <taxon>Microbacterium</taxon>
    </lineage>
</organism>
<comment type="caution">
    <text evidence="1">The sequence shown here is derived from an EMBL/GenBank/DDBJ whole genome shotgun (WGS) entry which is preliminary data.</text>
</comment>
<gene>
    <name evidence="1" type="ORF">GCM10023351_01160</name>
</gene>
<reference evidence="2" key="1">
    <citation type="journal article" date="2019" name="Int. J. Syst. Evol. Microbiol.">
        <title>The Global Catalogue of Microorganisms (GCM) 10K type strain sequencing project: providing services to taxonomists for standard genome sequencing and annotation.</title>
        <authorList>
            <consortium name="The Broad Institute Genomics Platform"/>
            <consortium name="The Broad Institute Genome Sequencing Center for Infectious Disease"/>
            <person name="Wu L."/>
            <person name="Ma J."/>
        </authorList>
    </citation>
    <scope>NUCLEOTIDE SEQUENCE [LARGE SCALE GENOMIC DNA]</scope>
    <source>
        <strain evidence="2">JCM 18537</strain>
    </source>
</reference>
<dbReference type="Proteomes" id="UP001501645">
    <property type="component" value="Unassembled WGS sequence"/>
</dbReference>